<evidence type="ECO:0000313" key="1">
    <source>
        <dbReference type="EMBL" id="CAG8524259.1"/>
    </source>
</evidence>
<keyword evidence="2" id="KW-1185">Reference proteome</keyword>
<feature type="non-terminal residue" evidence="1">
    <location>
        <position position="1"/>
    </location>
</feature>
<proteinExistence type="predicted"/>
<name>A0ACA9LE54_9GLOM</name>
<gene>
    <name evidence="1" type="ORF">RPERSI_LOCUS2846</name>
</gene>
<protein>
    <submittedName>
        <fullName evidence="1">33057_t:CDS:1</fullName>
    </submittedName>
</protein>
<organism evidence="1 2">
    <name type="scientific">Racocetra persica</name>
    <dbReference type="NCBI Taxonomy" id="160502"/>
    <lineage>
        <taxon>Eukaryota</taxon>
        <taxon>Fungi</taxon>
        <taxon>Fungi incertae sedis</taxon>
        <taxon>Mucoromycota</taxon>
        <taxon>Glomeromycotina</taxon>
        <taxon>Glomeromycetes</taxon>
        <taxon>Diversisporales</taxon>
        <taxon>Gigasporaceae</taxon>
        <taxon>Racocetra</taxon>
    </lineage>
</organism>
<dbReference type="Proteomes" id="UP000789920">
    <property type="component" value="Unassembled WGS sequence"/>
</dbReference>
<reference evidence="1" key="1">
    <citation type="submission" date="2021-06" db="EMBL/GenBank/DDBJ databases">
        <authorList>
            <person name="Kallberg Y."/>
            <person name="Tangrot J."/>
            <person name="Rosling A."/>
        </authorList>
    </citation>
    <scope>NUCLEOTIDE SEQUENCE</scope>
    <source>
        <strain evidence="1">MA461A</strain>
    </source>
</reference>
<accession>A0ACA9LE54</accession>
<comment type="caution">
    <text evidence="1">The sequence shown here is derived from an EMBL/GenBank/DDBJ whole genome shotgun (WGS) entry which is preliminary data.</text>
</comment>
<sequence>IWFITTSNEGFLWVLALGSYYQKQRLGSKLPVMERQFKTSDNNLSLSETSEIIEDIEINFLENEIWTEEEITKFELLYYKTKNILEKQDDDPKFEEEISLLQNNDFKELYEKGCCEKNCLQSNCDYSVAFT</sequence>
<dbReference type="EMBL" id="CAJVQC010003282">
    <property type="protein sequence ID" value="CAG8524259.1"/>
    <property type="molecule type" value="Genomic_DNA"/>
</dbReference>
<evidence type="ECO:0000313" key="2">
    <source>
        <dbReference type="Proteomes" id="UP000789920"/>
    </source>
</evidence>